<protein>
    <submittedName>
        <fullName evidence="3">Abscisic acid receptor PYR1-like</fullName>
    </submittedName>
</protein>
<sequence length="98" mass="10611">MEQQSTGADGEVPAGLGLMAAEYEQLRWTVKAHHRYAVGAGQCSSVLAQRIHAPLSAVWAIIRRFDCSQEYKHSSAAARSARTLKPATPSAPGRLHEL</sequence>
<dbReference type="InterPro" id="IPR023393">
    <property type="entry name" value="START-like_dom_sf"/>
</dbReference>
<dbReference type="GO" id="GO:0005634">
    <property type="term" value="C:nucleus"/>
    <property type="evidence" value="ECO:0007669"/>
    <property type="project" value="UniProtKB-SubCell"/>
</dbReference>
<dbReference type="EMBL" id="PQIB02000011">
    <property type="protein sequence ID" value="RLM86824.1"/>
    <property type="molecule type" value="Genomic_DNA"/>
</dbReference>
<dbReference type="Proteomes" id="UP000275267">
    <property type="component" value="Unassembled WGS sequence"/>
</dbReference>
<proteinExistence type="predicted"/>
<name>A0A3L6QU56_PANMI</name>
<evidence type="ECO:0000256" key="2">
    <source>
        <dbReference type="SAM" id="MobiDB-lite"/>
    </source>
</evidence>
<dbReference type="Gene3D" id="3.30.530.20">
    <property type="match status" value="1"/>
</dbReference>
<feature type="region of interest" description="Disordered" evidence="2">
    <location>
        <begin position="75"/>
        <end position="98"/>
    </location>
</feature>
<gene>
    <name evidence="3" type="ORF">C2845_PM04G30290</name>
</gene>
<comment type="caution">
    <text evidence="3">The sequence shown here is derived from an EMBL/GenBank/DDBJ whole genome shotgun (WGS) entry which is preliminary data.</text>
</comment>
<organism evidence="3 4">
    <name type="scientific">Panicum miliaceum</name>
    <name type="common">Proso millet</name>
    <name type="synonym">Broomcorn millet</name>
    <dbReference type="NCBI Taxonomy" id="4540"/>
    <lineage>
        <taxon>Eukaryota</taxon>
        <taxon>Viridiplantae</taxon>
        <taxon>Streptophyta</taxon>
        <taxon>Embryophyta</taxon>
        <taxon>Tracheophyta</taxon>
        <taxon>Spermatophyta</taxon>
        <taxon>Magnoliopsida</taxon>
        <taxon>Liliopsida</taxon>
        <taxon>Poales</taxon>
        <taxon>Poaceae</taxon>
        <taxon>PACMAD clade</taxon>
        <taxon>Panicoideae</taxon>
        <taxon>Panicodae</taxon>
        <taxon>Paniceae</taxon>
        <taxon>Panicinae</taxon>
        <taxon>Panicum</taxon>
        <taxon>Panicum sect. Panicum</taxon>
    </lineage>
</organism>
<comment type="subcellular location">
    <subcellularLocation>
        <location evidence="1">Nucleus</location>
    </subcellularLocation>
</comment>
<evidence type="ECO:0000313" key="4">
    <source>
        <dbReference type="Proteomes" id="UP000275267"/>
    </source>
</evidence>
<evidence type="ECO:0000313" key="3">
    <source>
        <dbReference type="EMBL" id="RLM86824.1"/>
    </source>
</evidence>
<reference evidence="4" key="1">
    <citation type="journal article" date="2019" name="Nat. Commun.">
        <title>The genome of broomcorn millet.</title>
        <authorList>
            <person name="Zou C."/>
            <person name="Miki D."/>
            <person name="Li D."/>
            <person name="Tang Q."/>
            <person name="Xiao L."/>
            <person name="Rajput S."/>
            <person name="Deng P."/>
            <person name="Jia W."/>
            <person name="Huang R."/>
            <person name="Zhang M."/>
            <person name="Sun Y."/>
            <person name="Hu J."/>
            <person name="Fu X."/>
            <person name="Schnable P.S."/>
            <person name="Li F."/>
            <person name="Zhang H."/>
            <person name="Feng B."/>
            <person name="Zhu X."/>
            <person name="Liu R."/>
            <person name="Schnable J.C."/>
            <person name="Zhu J.-K."/>
            <person name="Zhang H."/>
        </authorList>
    </citation>
    <scope>NUCLEOTIDE SEQUENCE [LARGE SCALE GENOMIC DNA]</scope>
</reference>
<evidence type="ECO:0000256" key="1">
    <source>
        <dbReference type="ARBA" id="ARBA00004123"/>
    </source>
</evidence>
<accession>A0A3L6QU56</accession>
<dbReference type="AlphaFoldDB" id="A0A3L6QU56"/>
<dbReference type="STRING" id="4540.A0A3L6QU56"/>
<keyword evidence="4" id="KW-1185">Reference proteome</keyword>